<keyword evidence="4" id="KW-1185">Reference proteome</keyword>
<organism evidence="3 4">
    <name type="scientific">Antrodiella citrinella</name>
    <dbReference type="NCBI Taxonomy" id="2447956"/>
    <lineage>
        <taxon>Eukaryota</taxon>
        <taxon>Fungi</taxon>
        <taxon>Dikarya</taxon>
        <taxon>Basidiomycota</taxon>
        <taxon>Agaricomycotina</taxon>
        <taxon>Agaricomycetes</taxon>
        <taxon>Polyporales</taxon>
        <taxon>Steccherinaceae</taxon>
        <taxon>Antrodiella</taxon>
    </lineage>
</organism>
<evidence type="ECO:0000313" key="3">
    <source>
        <dbReference type="EMBL" id="THH28686.1"/>
    </source>
</evidence>
<dbReference type="InterPro" id="IPR045341">
    <property type="entry name" value="DUF6532"/>
</dbReference>
<feature type="compositionally biased region" description="Basic and acidic residues" evidence="1">
    <location>
        <begin position="18"/>
        <end position="27"/>
    </location>
</feature>
<dbReference type="Proteomes" id="UP000308730">
    <property type="component" value="Unassembled WGS sequence"/>
</dbReference>
<accession>A0A4S4MR98</accession>
<gene>
    <name evidence="3" type="ORF">EUX98_g5505</name>
</gene>
<proteinExistence type="predicted"/>
<feature type="compositionally biased region" description="Basic and acidic residues" evidence="1">
    <location>
        <begin position="85"/>
        <end position="102"/>
    </location>
</feature>
<dbReference type="OrthoDB" id="3214739at2759"/>
<feature type="compositionally biased region" description="Low complexity" evidence="1">
    <location>
        <begin position="303"/>
        <end position="313"/>
    </location>
</feature>
<dbReference type="AlphaFoldDB" id="A0A4S4MR98"/>
<feature type="compositionally biased region" description="Basic residues" evidence="1">
    <location>
        <begin position="1"/>
        <end position="12"/>
    </location>
</feature>
<reference evidence="3 4" key="1">
    <citation type="submission" date="2019-02" db="EMBL/GenBank/DDBJ databases">
        <title>Genome sequencing of the rare red list fungi Antrodiella citrinella (Flaviporus citrinellus).</title>
        <authorList>
            <person name="Buettner E."/>
            <person name="Kellner H."/>
        </authorList>
    </citation>
    <scope>NUCLEOTIDE SEQUENCE [LARGE SCALE GENOMIC DNA]</scope>
    <source>
        <strain evidence="3 4">DSM 108506</strain>
    </source>
</reference>
<feature type="region of interest" description="Disordered" evidence="1">
    <location>
        <begin position="1"/>
        <end position="214"/>
    </location>
</feature>
<feature type="compositionally biased region" description="Acidic residues" evidence="1">
    <location>
        <begin position="182"/>
        <end position="197"/>
    </location>
</feature>
<evidence type="ECO:0000313" key="4">
    <source>
        <dbReference type="Proteomes" id="UP000308730"/>
    </source>
</evidence>
<evidence type="ECO:0000256" key="1">
    <source>
        <dbReference type="SAM" id="MobiDB-lite"/>
    </source>
</evidence>
<dbReference type="Pfam" id="PF20149">
    <property type="entry name" value="DUF6532"/>
    <property type="match status" value="1"/>
</dbReference>
<feature type="region of interest" description="Disordered" evidence="1">
    <location>
        <begin position="293"/>
        <end position="313"/>
    </location>
</feature>
<sequence>MPSKVKTAKTKKAPALTKQERKVRQDAADAELIAAADGPRRAKQSALAKKVQKVWLDDASSTRRKHAPSVGDEDSQLPASKRSKTQAEDLNVVKESKDDRGSKSKARAPVKNGRVPAPKRRPVLRDESDEDDEEMSGSDQQDPVPVKSKPSIKPAIAMDEDDSEEEEEVDQLDSDACRTASEGEEEEEDDDDEEEEVDTKARVSNTLTQEMPVWNELREDTPLPEVFADGDYYDAPTPPPRKKAVKPIINTTPIPAPKPAQVVKARAKALPTTSRREAKRKLEAPIISDDECTTLSDPLEQDPPGINTGNNGKNIGPVTYPVWTDLVFNNRGTTNLTPQHPSIRHIIKDAISQVEQDCAFVTPFPEIQNKNGYLGGTIVHAAKARKAHQKLLERILNDPGYLHAMISHPSNRVSHCRGDLKEIVASRLPLMFDFIPVLSGIARPPDVVKPMVANLLQGRKFIYPLQRSENIDVNTLQLRPFKTQPYQAPLIIQVLHGAYFGTKGAGTLHAHLLKSSIADKPTELELPVSMLAMVVTTIHACLISWKTGTYITSAFNVDAGAKHYTETLGKLNDTLKEAGPAKAHRMLTNLLTSTLDCTPFGNPSAALDDDEEVDFANMPE</sequence>
<feature type="compositionally biased region" description="Acidic residues" evidence="1">
    <location>
        <begin position="158"/>
        <end position="173"/>
    </location>
</feature>
<comment type="caution">
    <text evidence="3">The sequence shown here is derived from an EMBL/GenBank/DDBJ whole genome shotgun (WGS) entry which is preliminary data.</text>
</comment>
<dbReference type="EMBL" id="SGPM01000163">
    <property type="protein sequence ID" value="THH28686.1"/>
    <property type="molecule type" value="Genomic_DNA"/>
</dbReference>
<feature type="compositionally biased region" description="Low complexity" evidence="1">
    <location>
        <begin position="137"/>
        <end position="154"/>
    </location>
</feature>
<feature type="compositionally biased region" description="Acidic residues" evidence="1">
    <location>
        <begin position="127"/>
        <end position="136"/>
    </location>
</feature>
<evidence type="ECO:0000259" key="2">
    <source>
        <dbReference type="Pfam" id="PF20149"/>
    </source>
</evidence>
<name>A0A4S4MR98_9APHY</name>
<feature type="domain" description="DUF6532" evidence="2">
    <location>
        <begin position="350"/>
        <end position="573"/>
    </location>
</feature>
<protein>
    <recommendedName>
        <fullName evidence="2">DUF6532 domain-containing protein</fullName>
    </recommendedName>
</protein>